<evidence type="ECO:0000313" key="6">
    <source>
        <dbReference type="Proteomes" id="UP000605733"/>
    </source>
</evidence>
<evidence type="ECO:0000313" key="5">
    <source>
        <dbReference type="EMBL" id="GGG45703.1"/>
    </source>
</evidence>
<evidence type="ECO:0000256" key="2">
    <source>
        <dbReference type="ARBA" id="ARBA00022643"/>
    </source>
</evidence>
<reference evidence="6" key="1">
    <citation type="journal article" date="2019" name="Int. J. Syst. Evol. Microbiol.">
        <title>The Global Catalogue of Microorganisms (GCM) 10K type strain sequencing project: providing services to taxonomists for standard genome sequencing and annotation.</title>
        <authorList>
            <consortium name="The Broad Institute Genomics Platform"/>
            <consortium name="The Broad Institute Genome Sequencing Center for Infectious Disease"/>
            <person name="Wu L."/>
            <person name="Ma J."/>
        </authorList>
    </citation>
    <scope>NUCLEOTIDE SEQUENCE [LARGE SCALE GENOMIC DNA]</scope>
    <source>
        <strain evidence="6">CGMCC 1.15422</strain>
    </source>
</reference>
<feature type="domain" description="Nitroreductase" evidence="4">
    <location>
        <begin position="45"/>
        <end position="213"/>
    </location>
</feature>
<proteinExistence type="predicted"/>
<keyword evidence="2" id="KW-0288">FMN</keyword>
<dbReference type="PANTHER" id="PTHR23026:SF90">
    <property type="entry name" value="IODOTYROSINE DEIODINASE 1"/>
    <property type="match status" value="1"/>
</dbReference>
<keyword evidence="1" id="KW-0285">Flavoprotein</keyword>
<dbReference type="InterPro" id="IPR050627">
    <property type="entry name" value="Nitroreductase/BluB"/>
</dbReference>
<dbReference type="Gene3D" id="3.40.109.10">
    <property type="entry name" value="NADH Oxidase"/>
    <property type="match status" value="1"/>
</dbReference>
<dbReference type="PANTHER" id="PTHR23026">
    <property type="entry name" value="NADPH NITROREDUCTASE"/>
    <property type="match status" value="1"/>
</dbReference>
<accession>A0ABQ1WY53</accession>
<comment type="caution">
    <text evidence="5">The sequence shown here is derived from an EMBL/GenBank/DDBJ whole genome shotgun (WGS) entry which is preliminary data.</text>
</comment>
<keyword evidence="6" id="KW-1185">Reference proteome</keyword>
<keyword evidence="3" id="KW-0560">Oxidoreductase</keyword>
<dbReference type="SUPFAM" id="SSF55469">
    <property type="entry name" value="FMN-dependent nitroreductase-like"/>
    <property type="match status" value="1"/>
</dbReference>
<sequence length="236" mass="26981">MNTNNIDMAGKEKMINGYKHIPYRNKGFIAEEMSSRSEDFYQFLDSRRSVRHFSDNVVPEEVINNILKSAATAPSGAHKQPWKFCAISNAKLKSEIREAAEKEEQENYNNRMSERWLKDLAPLGTDTNKEFLEIAPWLIVVFKEVYNLDENGEKLTNYYVNESVGIACGMLISAIHNAGLVTLTHTPSPMNFLAELLERPKNERAYLLLPVGYSSEDAVVPDIHRKSLEEVIQYYT</sequence>
<organism evidence="5 6">
    <name type="scientific">Christiangramia forsetii</name>
    <dbReference type="NCBI Taxonomy" id="411153"/>
    <lineage>
        <taxon>Bacteria</taxon>
        <taxon>Pseudomonadati</taxon>
        <taxon>Bacteroidota</taxon>
        <taxon>Flavobacteriia</taxon>
        <taxon>Flavobacteriales</taxon>
        <taxon>Flavobacteriaceae</taxon>
        <taxon>Christiangramia</taxon>
    </lineage>
</organism>
<evidence type="ECO:0000256" key="3">
    <source>
        <dbReference type="ARBA" id="ARBA00023002"/>
    </source>
</evidence>
<evidence type="ECO:0000259" key="4">
    <source>
        <dbReference type="Pfam" id="PF00881"/>
    </source>
</evidence>
<dbReference type="InterPro" id="IPR000415">
    <property type="entry name" value="Nitroreductase-like"/>
</dbReference>
<protein>
    <submittedName>
        <fullName evidence="5">Oxidoreductase</fullName>
    </submittedName>
</protein>
<dbReference type="InterPro" id="IPR029479">
    <property type="entry name" value="Nitroreductase"/>
</dbReference>
<dbReference type="EMBL" id="BMIX01000011">
    <property type="protein sequence ID" value="GGG45703.1"/>
    <property type="molecule type" value="Genomic_DNA"/>
</dbReference>
<dbReference type="CDD" id="cd02144">
    <property type="entry name" value="iodotyrosine_dehalogenase"/>
    <property type="match status" value="1"/>
</dbReference>
<dbReference type="Proteomes" id="UP000605733">
    <property type="component" value="Unassembled WGS sequence"/>
</dbReference>
<evidence type="ECO:0000256" key="1">
    <source>
        <dbReference type="ARBA" id="ARBA00022630"/>
    </source>
</evidence>
<name>A0ABQ1WY53_9FLAO</name>
<gene>
    <name evidence="5" type="ORF">GCM10011532_32100</name>
</gene>
<dbReference type="RefSeq" id="WP_011708861.1">
    <property type="nucleotide sequence ID" value="NZ_BMIX01000011.1"/>
</dbReference>
<dbReference type="Pfam" id="PF00881">
    <property type="entry name" value="Nitroreductase"/>
    <property type="match status" value="1"/>
</dbReference>